<gene>
    <name evidence="2" type="ORF">Tci_015832</name>
</gene>
<feature type="compositionally biased region" description="Polar residues" evidence="1">
    <location>
        <begin position="70"/>
        <end position="85"/>
    </location>
</feature>
<protein>
    <submittedName>
        <fullName evidence="2">Reverse transcriptase domain-containing protein</fullName>
    </submittedName>
</protein>
<reference evidence="2" key="1">
    <citation type="journal article" date="2019" name="Sci. Rep.">
        <title>Draft genome of Tanacetum cinerariifolium, the natural source of mosquito coil.</title>
        <authorList>
            <person name="Yamashiro T."/>
            <person name="Shiraishi A."/>
            <person name="Satake H."/>
            <person name="Nakayama K."/>
        </authorList>
    </citation>
    <scope>NUCLEOTIDE SEQUENCE</scope>
</reference>
<dbReference type="GO" id="GO:0003964">
    <property type="term" value="F:RNA-directed DNA polymerase activity"/>
    <property type="evidence" value="ECO:0007669"/>
    <property type="project" value="UniProtKB-KW"/>
</dbReference>
<comment type="caution">
    <text evidence="2">The sequence shown here is derived from an EMBL/GenBank/DDBJ whole genome shotgun (WGS) entry which is preliminary data.</text>
</comment>
<feature type="region of interest" description="Disordered" evidence="1">
    <location>
        <begin position="1"/>
        <end position="90"/>
    </location>
</feature>
<evidence type="ECO:0000313" key="2">
    <source>
        <dbReference type="EMBL" id="GEU43854.1"/>
    </source>
</evidence>
<proteinExistence type="predicted"/>
<accession>A0A6L2K7I9</accession>
<feature type="compositionally biased region" description="Polar residues" evidence="1">
    <location>
        <begin position="1"/>
        <end position="11"/>
    </location>
</feature>
<evidence type="ECO:0000256" key="1">
    <source>
        <dbReference type="SAM" id="MobiDB-lite"/>
    </source>
</evidence>
<organism evidence="2">
    <name type="scientific">Tanacetum cinerariifolium</name>
    <name type="common">Dalmatian daisy</name>
    <name type="synonym">Chrysanthemum cinerariifolium</name>
    <dbReference type="NCBI Taxonomy" id="118510"/>
    <lineage>
        <taxon>Eukaryota</taxon>
        <taxon>Viridiplantae</taxon>
        <taxon>Streptophyta</taxon>
        <taxon>Embryophyta</taxon>
        <taxon>Tracheophyta</taxon>
        <taxon>Spermatophyta</taxon>
        <taxon>Magnoliopsida</taxon>
        <taxon>eudicotyledons</taxon>
        <taxon>Gunneridae</taxon>
        <taxon>Pentapetalae</taxon>
        <taxon>asterids</taxon>
        <taxon>campanulids</taxon>
        <taxon>Asterales</taxon>
        <taxon>Asteraceae</taxon>
        <taxon>Asteroideae</taxon>
        <taxon>Anthemideae</taxon>
        <taxon>Anthemidinae</taxon>
        <taxon>Tanacetum</taxon>
    </lineage>
</organism>
<keyword evidence="2" id="KW-0808">Transferase</keyword>
<keyword evidence="2" id="KW-0695">RNA-directed DNA polymerase</keyword>
<feature type="compositionally biased region" description="Pro residues" evidence="1">
    <location>
        <begin position="47"/>
        <end position="66"/>
    </location>
</feature>
<keyword evidence="2" id="KW-0548">Nucleotidyltransferase</keyword>
<name>A0A6L2K7I9_TANCI</name>
<sequence length="172" mass="18466">MSTRSSSSNLFSPLKDPKSLIRQRNLGEPSSLFDFEEVMSNHNNVQGPPPAGAGPPPPFNNGPPPVIQKQRPSGSGSLPSDTIANSRGDLKAITTRSGVAYKGPSILPTSSSLPKEVEQELKVTKDKVQPTRSESTAHVHPPVVPILEPKVVSKPNPRPSIPYPSRLNKQNL</sequence>
<feature type="region of interest" description="Disordered" evidence="1">
    <location>
        <begin position="149"/>
        <end position="172"/>
    </location>
</feature>
<dbReference type="EMBL" id="BKCJ010001765">
    <property type="protein sequence ID" value="GEU43854.1"/>
    <property type="molecule type" value="Genomic_DNA"/>
</dbReference>
<dbReference type="AlphaFoldDB" id="A0A6L2K7I9"/>